<dbReference type="RefSeq" id="WP_188406352.1">
    <property type="nucleotide sequence ID" value="NZ_BMGL01000009.1"/>
</dbReference>
<keyword evidence="3" id="KW-1185">Reference proteome</keyword>
<accession>A0A916ZWB0</accession>
<feature type="signal peptide" evidence="1">
    <location>
        <begin position="1"/>
        <end position="21"/>
    </location>
</feature>
<proteinExistence type="predicted"/>
<reference evidence="2 3" key="1">
    <citation type="journal article" date="2014" name="Int. J. Syst. Evol. Microbiol.">
        <title>Complete genome sequence of Corynebacterium casei LMG S-19264T (=DSM 44701T), isolated from a smear-ripened cheese.</title>
        <authorList>
            <consortium name="US DOE Joint Genome Institute (JGI-PGF)"/>
            <person name="Walter F."/>
            <person name="Albersmeier A."/>
            <person name="Kalinowski J."/>
            <person name="Ruckert C."/>
        </authorList>
    </citation>
    <scope>NUCLEOTIDE SEQUENCE [LARGE SCALE GENOMIC DNA]</scope>
    <source>
        <strain evidence="2 3">CGMCC 1.12925</strain>
    </source>
</reference>
<organism evidence="2 3">
    <name type="scientific">Psychroflexus salis</name>
    <dbReference type="NCBI Taxonomy" id="1526574"/>
    <lineage>
        <taxon>Bacteria</taxon>
        <taxon>Pseudomonadati</taxon>
        <taxon>Bacteroidota</taxon>
        <taxon>Flavobacteriia</taxon>
        <taxon>Flavobacteriales</taxon>
        <taxon>Flavobacteriaceae</taxon>
        <taxon>Psychroflexus</taxon>
    </lineage>
</organism>
<evidence type="ECO:0000313" key="2">
    <source>
        <dbReference type="EMBL" id="GGE15795.1"/>
    </source>
</evidence>
<name>A0A916ZWB0_9FLAO</name>
<sequence>MKNTLLFLIFVFCFTKTSLNAQEFDCQVVVDAQQTGKLQLTIFDNLEKAIQEFVNQKKWTDKRFEDHQKLRCSMFILITSYDSDFFTGSIQFQSSRPVFGSDHSTPILNVNDRSFSFRYTEFQPLNFNPNSFETNLMSVIAYYLNTSLGLDADTFEPFGGTAYFEQAQQIANAAQSANASGWGGRGGSGDFNRFNLNRDLLAQNFSRFREALYVYHREGLDIMYEDVDAGKDKIIEAIQLIEEVNKTRPNSALIRSFFDAKAGEIQMILKDGPKRDITRIKESLYKMAPVHNRLWKEIK</sequence>
<evidence type="ECO:0000256" key="1">
    <source>
        <dbReference type="SAM" id="SignalP"/>
    </source>
</evidence>
<dbReference type="Proteomes" id="UP000599688">
    <property type="component" value="Unassembled WGS sequence"/>
</dbReference>
<keyword evidence="1" id="KW-0732">Signal</keyword>
<gene>
    <name evidence="2" type="ORF">GCM10010831_16380</name>
</gene>
<feature type="chain" id="PRO_5036918054" evidence="1">
    <location>
        <begin position="22"/>
        <end position="299"/>
    </location>
</feature>
<dbReference type="InterPro" id="IPR032274">
    <property type="entry name" value="DUF4835"/>
</dbReference>
<dbReference type="Pfam" id="PF16119">
    <property type="entry name" value="DUF4835"/>
    <property type="match status" value="1"/>
</dbReference>
<dbReference type="EMBL" id="BMGL01000009">
    <property type="protein sequence ID" value="GGE15795.1"/>
    <property type="molecule type" value="Genomic_DNA"/>
</dbReference>
<dbReference type="AlphaFoldDB" id="A0A916ZWB0"/>
<protein>
    <submittedName>
        <fullName evidence="2">DUF4835 domain-containing protein</fullName>
    </submittedName>
</protein>
<evidence type="ECO:0000313" key="3">
    <source>
        <dbReference type="Proteomes" id="UP000599688"/>
    </source>
</evidence>
<comment type="caution">
    <text evidence="2">The sequence shown here is derived from an EMBL/GenBank/DDBJ whole genome shotgun (WGS) entry which is preliminary data.</text>
</comment>